<gene>
    <name evidence="1" type="ORF">V2E39_16940</name>
</gene>
<evidence type="ECO:0000313" key="1">
    <source>
        <dbReference type="EMBL" id="MEE6129089.1"/>
    </source>
</evidence>
<organism evidence="1 2">
    <name type="scientific">Chryseobacterium arthrosphaerae</name>
    <dbReference type="NCBI Taxonomy" id="651561"/>
    <lineage>
        <taxon>Bacteria</taxon>
        <taxon>Pseudomonadati</taxon>
        <taxon>Bacteroidota</taxon>
        <taxon>Flavobacteriia</taxon>
        <taxon>Flavobacteriales</taxon>
        <taxon>Weeksellaceae</taxon>
        <taxon>Chryseobacterium group</taxon>
        <taxon>Chryseobacterium</taxon>
    </lineage>
</organism>
<evidence type="ECO:0000313" key="2">
    <source>
        <dbReference type="Proteomes" id="UP001350005"/>
    </source>
</evidence>
<accession>A0ABU7R2V7</accession>
<dbReference type="EMBL" id="JAZGJU010000039">
    <property type="protein sequence ID" value="MEE6129089.1"/>
    <property type="molecule type" value="Genomic_DNA"/>
</dbReference>
<protein>
    <submittedName>
        <fullName evidence="1">Uncharacterized protein</fullName>
    </submittedName>
</protein>
<dbReference type="Proteomes" id="UP001350005">
    <property type="component" value="Unassembled WGS sequence"/>
</dbReference>
<dbReference type="RefSeq" id="WP_330937408.1">
    <property type="nucleotide sequence ID" value="NZ_JAZGJU010000039.1"/>
</dbReference>
<keyword evidence="2" id="KW-1185">Reference proteome</keyword>
<name>A0ABU7R2V7_9FLAO</name>
<comment type="caution">
    <text evidence="1">The sequence shown here is derived from an EMBL/GenBank/DDBJ whole genome shotgun (WGS) entry which is preliminary data.</text>
</comment>
<proteinExistence type="predicted"/>
<sequence length="148" mass="17634">MKKLLFLLIPACFFAQTNFKKLDSLQFRQNVDQLVKDTGRNYILVTDRNDDDSDNFMYVNSEDKTDILLIKYRDYMEGKNVDLQLPGVKRWNIIDIYGKYLALFPIWKKYYQKDADKEVISKNSMAPMKGFPEYSFRRFEGEIWNIGL</sequence>
<reference evidence="1 2" key="1">
    <citation type="submission" date="2024-01" db="EMBL/GenBank/DDBJ databases">
        <title>Whole genome of Chryseobacterium arthrosphaerae NNCa 2741.</title>
        <authorList>
            <person name="Boriskina E.V."/>
            <person name="Gordinskaya N.A."/>
            <person name="Kropotov V.S."/>
            <person name="Alekseeva A.E."/>
            <person name="Makhova M.A."/>
            <person name="Kryazhev D.V."/>
            <person name="Shkurkina I.S."/>
        </authorList>
    </citation>
    <scope>NUCLEOTIDE SEQUENCE [LARGE SCALE GENOMIC DNA]</scope>
    <source>
        <strain evidence="1 2">NNCa 2741</strain>
    </source>
</reference>